<dbReference type="RefSeq" id="WP_344338903.1">
    <property type="nucleotide sequence ID" value="NZ_BAAAKJ010000252.1"/>
</dbReference>
<dbReference type="InterPro" id="IPR003615">
    <property type="entry name" value="HNH_nuc"/>
</dbReference>
<proteinExistence type="predicted"/>
<evidence type="ECO:0000313" key="4">
    <source>
        <dbReference type="EMBL" id="GAA1402758.1"/>
    </source>
</evidence>
<feature type="domain" description="HNH nuclease" evidence="2">
    <location>
        <begin position="292"/>
        <end position="341"/>
    </location>
</feature>
<evidence type="ECO:0000313" key="5">
    <source>
        <dbReference type="Proteomes" id="UP001499863"/>
    </source>
</evidence>
<dbReference type="Pfam" id="PF13391">
    <property type="entry name" value="HNH_2"/>
    <property type="match status" value="1"/>
</dbReference>
<reference evidence="4 5" key="1">
    <citation type="journal article" date="2019" name="Int. J. Syst. Evol. Microbiol.">
        <title>The Global Catalogue of Microorganisms (GCM) 10K type strain sequencing project: providing services to taxonomists for standard genome sequencing and annotation.</title>
        <authorList>
            <consortium name="The Broad Institute Genomics Platform"/>
            <consortium name="The Broad Institute Genome Sequencing Center for Infectious Disease"/>
            <person name="Wu L."/>
            <person name="Ma J."/>
        </authorList>
    </citation>
    <scope>NUCLEOTIDE SEQUENCE [LARGE SCALE GENOMIC DNA]</scope>
    <source>
        <strain evidence="4 5">JCM 12393</strain>
    </source>
</reference>
<feature type="compositionally biased region" description="Basic and acidic residues" evidence="1">
    <location>
        <begin position="247"/>
        <end position="263"/>
    </location>
</feature>
<evidence type="ECO:0000259" key="2">
    <source>
        <dbReference type="Pfam" id="PF13391"/>
    </source>
</evidence>
<dbReference type="InterPro" id="IPR058807">
    <property type="entry name" value="ScoMcrA_N"/>
</dbReference>
<protein>
    <recommendedName>
        <fullName evidence="6">HNH nuclease domain-containing protein</fullName>
    </recommendedName>
</protein>
<gene>
    <name evidence="4" type="ORF">GCM10009639_46570</name>
</gene>
<accession>A0ABN1YAY5</accession>
<dbReference type="EMBL" id="BAAAKJ010000252">
    <property type="protein sequence ID" value="GAA1402758.1"/>
    <property type="molecule type" value="Genomic_DNA"/>
</dbReference>
<evidence type="ECO:0008006" key="6">
    <source>
        <dbReference type="Google" id="ProtNLM"/>
    </source>
</evidence>
<name>A0ABN1YAY5_9ACTN</name>
<feature type="region of interest" description="Disordered" evidence="1">
    <location>
        <begin position="246"/>
        <end position="270"/>
    </location>
</feature>
<comment type="caution">
    <text evidence="4">The sequence shown here is derived from an EMBL/GenBank/DDBJ whole genome shotgun (WGS) entry which is preliminary data.</text>
</comment>
<dbReference type="Proteomes" id="UP001499863">
    <property type="component" value="Unassembled WGS sequence"/>
</dbReference>
<keyword evidence="5" id="KW-1185">Reference proteome</keyword>
<organism evidence="4 5">
    <name type="scientific">Kitasatospora putterlickiae</name>
    <dbReference type="NCBI Taxonomy" id="221725"/>
    <lineage>
        <taxon>Bacteria</taxon>
        <taxon>Bacillati</taxon>
        <taxon>Actinomycetota</taxon>
        <taxon>Actinomycetes</taxon>
        <taxon>Kitasatosporales</taxon>
        <taxon>Streptomycetaceae</taxon>
        <taxon>Kitasatospora</taxon>
    </lineage>
</organism>
<evidence type="ECO:0000256" key="1">
    <source>
        <dbReference type="SAM" id="MobiDB-lite"/>
    </source>
</evidence>
<feature type="domain" description="ScoMcrA-like N-terminal head" evidence="3">
    <location>
        <begin position="10"/>
        <end position="93"/>
    </location>
</feature>
<evidence type="ECO:0000259" key="3">
    <source>
        <dbReference type="Pfam" id="PF26345"/>
    </source>
</evidence>
<dbReference type="Pfam" id="PF26345">
    <property type="entry name" value="ScoMcrA_N"/>
    <property type="match status" value="1"/>
</dbReference>
<sequence>MSINIRELTDASAVIKAIAEYDELGRRAFLTRYGYGKADQYHVQYSDRLYGAKALAGAAYGFQHPMTGAPRNTQFSGGEAHANAVLRALGFTVLNGRPGTVDGERDWRQNIWKHLVACRDADGLVTADDLRAVGADGGRQGIWVDKGRTRLIRPDGLAVSLKHTGTDYPDAVNEESALHHYPTTGRRGQDEAEVAATKSAAELRLPVFVISERGDLRSVTLAWVTGWEDRSKQFLVTFSPEAPARLLDTDHSDDRPFELEGNRRGRRAGTVATRPDQARFKMEILHRYGPSCPLSGIEVAEMIEAAHLRPHGDNGTSDARNGLPLNAALHRAFDAHLFAIHPETLEILVRPQGPTLAQLGITKTHLSGLERYPHPVALAWRYEKWLEKNKLAQRSAVPGSAC</sequence>